<name>A0ACB8AMQ2_9AGAM</name>
<organism evidence="1 2">
    <name type="scientific">Hygrophoropsis aurantiaca</name>
    <dbReference type="NCBI Taxonomy" id="72124"/>
    <lineage>
        <taxon>Eukaryota</taxon>
        <taxon>Fungi</taxon>
        <taxon>Dikarya</taxon>
        <taxon>Basidiomycota</taxon>
        <taxon>Agaricomycotina</taxon>
        <taxon>Agaricomycetes</taxon>
        <taxon>Agaricomycetidae</taxon>
        <taxon>Boletales</taxon>
        <taxon>Coniophorineae</taxon>
        <taxon>Hygrophoropsidaceae</taxon>
        <taxon>Hygrophoropsis</taxon>
    </lineage>
</organism>
<evidence type="ECO:0000313" key="1">
    <source>
        <dbReference type="EMBL" id="KAH7914745.1"/>
    </source>
</evidence>
<proteinExistence type="predicted"/>
<dbReference type="EMBL" id="MU267609">
    <property type="protein sequence ID" value="KAH7914745.1"/>
    <property type="molecule type" value="Genomic_DNA"/>
</dbReference>
<protein>
    <submittedName>
        <fullName evidence="1">WD40-repeat-containing domain protein</fullName>
    </submittedName>
</protein>
<evidence type="ECO:0000313" key="2">
    <source>
        <dbReference type="Proteomes" id="UP000790377"/>
    </source>
</evidence>
<sequence length="537" mass="58753">MESCLERSHHMKKHIPRGELVELLSKALLYTEVEAHWKGDSLSNNCKTGFSLLEPHVCSLDVSATVPLAPTAISSALADHSLKANGDVGVKRKSSTPSTEEGRVEKRPRKDVGDKSISMDVDAPALKSKDVRSTPGSQQSSSDSNAKKTNPKRHTPPADVPHPSAVRLLQAHNSEVFVAAWNPSTPGQLISGSRDAVVNFWNIPNIQDDDSPTIHASLRPSITLSDLASTSQADLTSLDWNHDGSLVAIGSYDSILRICTAAGKIYLSESRHKGPIFAGKFSRTGQWLVTASLDGSSCVWDVKNKRVHRHFRIHDGCCLDVDWLDESTFASCGADRLVHIVSLNGTQPIQTLKGHSSELNSIKCNPSRTQLVSCPDDGTARIWSIADIHNQKSIAPPIILEGHRQCITSVDWCPNTVSSQNELLATASFDMTARLWDSKTGECLKVFSDHLKHVYALRFSPDGLQLASGGGDGSLHIYDVHDKKKIWSWFSGEKSGVFEIDWRQWDNKSLIALALERRVVAIIDPSKVPALRSGHSI</sequence>
<comment type="caution">
    <text evidence="1">The sequence shown here is derived from an EMBL/GenBank/DDBJ whole genome shotgun (WGS) entry which is preliminary data.</text>
</comment>
<keyword evidence="2" id="KW-1185">Reference proteome</keyword>
<accession>A0ACB8AMQ2</accession>
<gene>
    <name evidence="1" type="ORF">BJ138DRAFT_1143179</name>
</gene>
<dbReference type="Proteomes" id="UP000790377">
    <property type="component" value="Unassembled WGS sequence"/>
</dbReference>
<reference evidence="1" key="1">
    <citation type="journal article" date="2021" name="New Phytol.">
        <title>Evolutionary innovations through gain and loss of genes in the ectomycorrhizal Boletales.</title>
        <authorList>
            <person name="Wu G."/>
            <person name="Miyauchi S."/>
            <person name="Morin E."/>
            <person name="Kuo A."/>
            <person name="Drula E."/>
            <person name="Varga T."/>
            <person name="Kohler A."/>
            <person name="Feng B."/>
            <person name="Cao Y."/>
            <person name="Lipzen A."/>
            <person name="Daum C."/>
            <person name="Hundley H."/>
            <person name="Pangilinan J."/>
            <person name="Johnson J."/>
            <person name="Barry K."/>
            <person name="LaButti K."/>
            <person name="Ng V."/>
            <person name="Ahrendt S."/>
            <person name="Min B."/>
            <person name="Choi I.G."/>
            <person name="Park H."/>
            <person name="Plett J.M."/>
            <person name="Magnuson J."/>
            <person name="Spatafora J.W."/>
            <person name="Nagy L.G."/>
            <person name="Henrissat B."/>
            <person name="Grigoriev I.V."/>
            <person name="Yang Z.L."/>
            <person name="Xu J."/>
            <person name="Martin F.M."/>
        </authorList>
    </citation>
    <scope>NUCLEOTIDE SEQUENCE</scope>
    <source>
        <strain evidence="1">ATCC 28755</strain>
    </source>
</reference>